<name>A0AA86SEE6_9FABA</name>
<evidence type="ECO:0000313" key="2">
    <source>
        <dbReference type="Proteomes" id="UP001189624"/>
    </source>
</evidence>
<reference evidence="1" key="1">
    <citation type="submission" date="2023-10" db="EMBL/GenBank/DDBJ databases">
        <authorList>
            <person name="Domelevo Entfellner J.-B."/>
        </authorList>
    </citation>
    <scope>NUCLEOTIDE SEQUENCE</scope>
</reference>
<dbReference type="Gramene" id="rna-AYBTSS11_LOCUS16173">
    <property type="protein sequence ID" value="CAJ1955524.1"/>
    <property type="gene ID" value="gene-AYBTSS11_LOCUS16173"/>
</dbReference>
<dbReference type="Proteomes" id="UP001189624">
    <property type="component" value="Chromosome 5"/>
</dbReference>
<proteinExistence type="predicted"/>
<protein>
    <submittedName>
        <fullName evidence="1">Uncharacterized protein</fullName>
    </submittedName>
</protein>
<keyword evidence="2" id="KW-1185">Reference proteome</keyword>
<accession>A0AA86SEE6</accession>
<sequence>MPDDDLPLAWIGILKVSVTLKQKWCLMYNCNSLEGQDNGKDRMNVSHGRVKGNDGDRFGTTQIDRFQLLCCANASNTGHGLLI</sequence>
<evidence type="ECO:0000313" key="1">
    <source>
        <dbReference type="EMBL" id="CAJ1955524.1"/>
    </source>
</evidence>
<organism evidence="1 2">
    <name type="scientific">Sphenostylis stenocarpa</name>
    <dbReference type="NCBI Taxonomy" id="92480"/>
    <lineage>
        <taxon>Eukaryota</taxon>
        <taxon>Viridiplantae</taxon>
        <taxon>Streptophyta</taxon>
        <taxon>Embryophyta</taxon>
        <taxon>Tracheophyta</taxon>
        <taxon>Spermatophyta</taxon>
        <taxon>Magnoliopsida</taxon>
        <taxon>eudicotyledons</taxon>
        <taxon>Gunneridae</taxon>
        <taxon>Pentapetalae</taxon>
        <taxon>rosids</taxon>
        <taxon>fabids</taxon>
        <taxon>Fabales</taxon>
        <taxon>Fabaceae</taxon>
        <taxon>Papilionoideae</taxon>
        <taxon>50 kb inversion clade</taxon>
        <taxon>NPAAA clade</taxon>
        <taxon>indigoferoid/millettioid clade</taxon>
        <taxon>Phaseoleae</taxon>
        <taxon>Sphenostylis</taxon>
    </lineage>
</organism>
<dbReference type="EMBL" id="OY731402">
    <property type="protein sequence ID" value="CAJ1955524.1"/>
    <property type="molecule type" value="Genomic_DNA"/>
</dbReference>
<dbReference type="AlphaFoldDB" id="A0AA86SEE6"/>
<gene>
    <name evidence="1" type="ORF">AYBTSS11_LOCUS16173</name>
</gene>